<evidence type="ECO:0000259" key="3">
    <source>
        <dbReference type="PROSITE" id="PS51913"/>
    </source>
</evidence>
<evidence type="ECO:0000313" key="4">
    <source>
        <dbReference type="EMBL" id="MDK2593578.1"/>
    </source>
</evidence>
<name>A0ABT7EE71_9GAMM</name>
<comment type="caution">
    <text evidence="4">The sequence shown here is derived from an EMBL/GenBank/DDBJ whole genome shotgun (WGS) entry which is preliminary data.</text>
</comment>
<protein>
    <submittedName>
        <fullName evidence="4">HTH domain-containing protein</fullName>
    </submittedName>
</protein>
<keyword evidence="1" id="KW-0804">Transcription</keyword>
<dbReference type="PROSITE" id="PS50164">
    <property type="entry name" value="GIY_YIG"/>
    <property type="match status" value="1"/>
</dbReference>
<evidence type="ECO:0000313" key="5">
    <source>
        <dbReference type="Proteomes" id="UP001231915"/>
    </source>
</evidence>
<dbReference type="InterPro" id="IPR000305">
    <property type="entry name" value="GIY-YIG_endonuc"/>
</dbReference>
<gene>
    <name evidence="4" type="ORF">QNM18_00675</name>
</gene>
<accession>A0ABT7EE71</accession>
<keyword evidence="5" id="KW-1185">Reference proteome</keyword>
<dbReference type="InterPro" id="IPR007759">
    <property type="entry name" value="Asxl_HARE-HTH"/>
</dbReference>
<feature type="domain" description="HTH HARE-type" evidence="3">
    <location>
        <begin position="4"/>
        <end position="77"/>
    </location>
</feature>
<dbReference type="EMBL" id="JASJUT010000001">
    <property type="protein sequence ID" value="MDK2593578.1"/>
    <property type="molecule type" value="Genomic_DNA"/>
</dbReference>
<dbReference type="Proteomes" id="UP001231915">
    <property type="component" value="Unassembled WGS sequence"/>
</dbReference>
<reference evidence="4 5" key="1">
    <citation type="submission" date="2023-05" db="EMBL/GenBank/DDBJ databases">
        <title>Pseudoalteromonas ardens sp. nov., Pseudoalteromonas obscura sp. nov., and Pseudoalteromonas umbrosa sp. nov., isolated from the coral Montipora capitata.</title>
        <authorList>
            <person name="Thomas E.M."/>
            <person name="Smith E.M."/>
            <person name="Papke E."/>
            <person name="Shlafstein M.D."/>
            <person name="Oline D.K."/>
            <person name="Videau P."/>
            <person name="Saw J.H."/>
            <person name="Strangman W.K."/>
            <person name="Ushijima B."/>
        </authorList>
    </citation>
    <scope>NUCLEOTIDE SEQUENCE [LARGE SCALE GENOMIC DNA]</scope>
    <source>
        <strain evidence="4 5">P94</strain>
    </source>
</reference>
<evidence type="ECO:0000256" key="1">
    <source>
        <dbReference type="ARBA" id="ARBA00023163"/>
    </source>
</evidence>
<evidence type="ECO:0000259" key="2">
    <source>
        <dbReference type="PROSITE" id="PS50164"/>
    </source>
</evidence>
<dbReference type="CDD" id="cd00719">
    <property type="entry name" value="GIY-YIG_SF"/>
    <property type="match status" value="1"/>
</dbReference>
<proteinExistence type="predicted"/>
<dbReference type="RefSeq" id="WP_211012169.1">
    <property type="nucleotide sequence ID" value="NZ_JASJUT010000001.1"/>
</dbReference>
<feature type="domain" description="GIY-YIG" evidence="2">
    <location>
        <begin position="134"/>
        <end position="221"/>
    </location>
</feature>
<dbReference type="PROSITE" id="PS51913">
    <property type="entry name" value="HTH_HARE"/>
    <property type="match status" value="1"/>
</dbReference>
<dbReference type="Pfam" id="PF05066">
    <property type="entry name" value="HARE-HTH"/>
    <property type="match status" value="1"/>
</dbReference>
<organism evidence="4 5">
    <name type="scientific">Pseudoalteromonas obscura</name>
    <dbReference type="NCBI Taxonomy" id="3048491"/>
    <lineage>
        <taxon>Bacteria</taxon>
        <taxon>Pseudomonadati</taxon>
        <taxon>Pseudomonadota</taxon>
        <taxon>Gammaproteobacteria</taxon>
        <taxon>Alteromonadales</taxon>
        <taxon>Pseudoalteromonadaceae</taxon>
        <taxon>Pseudoalteromonas</taxon>
    </lineage>
</organism>
<sequence length="258" mass="29151">MTNKPWKKAIIEVLKNSGVAMTRTEIAESIVSEGLREDVGSTPANTVVSYISTSMSKEGAKSPFLRVGRGEYALRELVESCSSAEPEKKQSKTEKSGAINAFGMFWSRDLVSWKNNPLLLGQQQLGATPVDMGQQFGIYILFDGRDVIYVGRSVDRPIGQRLYEHTQDRLRARWNRFSWFGIHEILENGTMDTERYHVAPDVFIAMLEAVLIEAMEPGQNRKRGDDFSGIEFIQTEDPEIEKNRKLAILSQMRTNLLS</sequence>